<dbReference type="PANTHER" id="PTHR43640:SF1">
    <property type="entry name" value="THIOREDOXIN-DEPENDENT PEROXIREDOXIN"/>
    <property type="match status" value="1"/>
</dbReference>
<evidence type="ECO:0000259" key="2">
    <source>
        <dbReference type="PROSITE" id="PS51352"/>
    </source>
</evidence>
<dbReference type="InterPro" id="IPR013766">
    <property type="entry name" value="Thioredoxin_domain"/>
</dbReference>
<dbReference type="KEGG" id="svp:Pan189_26570"/>
<evidence type="ECO:0000313" key="3">
    <source>
        <dbReference type="EMBL" id="QDT38267.1"/>
    </source>
</evidence>
<dbReference type="AlphaFoldDB" id="A0A517R348"/>
<dbReference type="SUPFAM" id="SSF52833">
    <property type="entry name" value="Thioredoxin-like"/>
    <property type="match status" value="1"/>
</dbReference>
<dbReference type="InterPro" id="IPR000866">
    <property type="entry name" value="AhpC/TSA"/>
</dbReference>
<dbReference type="CDD" id="cd02969">
    <property type="entry name" value="PRX_like1"/>
    <property type="match status" value="1"/>
</dbReference>
<proteinExistence type="predicted"/>
<dbReference type="Proteomes" id="UP000317318">
    <property type="component" value="Chromosome"/>
</dbReference>
<protein>
    <submittedName>
        <fullName evidence="3">Peroxiredoxin</fullName>
        <ecNumber evidence="3">1.11.1.15</ecNumber>
    </submittedName>
</protein>
<dbReference type="EMBL" id="CP036268">
    <property type="protein sequence ID" value="QDT38267.1"/>
    <property type="molecule type" value="Genomic_DNA"/>
</dbReference>
<gene>
    <name evidence="3" type="primary">bcp_1</name>
    <name evidence="3" type="ORF">Pan189_26570</name>
</gene>
<keyword evidence="3" id="KW-0575">Peroxidase</keyword>
<feature type="region of interest" description="Disordered" evidence="1">
    <location>
        <begin position="1"/>
        <end position="23"/>
    </location>
</feature>
<dbReference type="OrthoDB" id="9809746at2"/>
<dbReference type="PANTHER" id="PTHR43640">
    <property type="entry name" value="OS07G0260300 PROTEIN"/>
    <property type="match status" value="1"/>
</dbReference>
<dbReference type="GO" id="GO:0004601">
    <property type="term" value="F:peroxidase activity"/>
    <property type="evidence" value="ECO:0007669"/>
    <property type="project" value="UniProtKB-KW"/>
</dbReference>
<evidence type="ECO:0000256" key="1">
    <source>
        <dbReference type="SAM" id="MobiDB-lite"/>
    </source>
</evidence>
<organism evidence="3 4">
    <name type="scientific">Stratiformator vulcanicus</name>
    <dbReference type="NCBI Taxonomy" id="2527980"/>
    <lineage>
        <taxon>Bacteria</taxon>
        <taxon>Pseudomonadati</taxon>
        <taxon>Planctomycetota</taxon>
        <taxon>Planctomycetia</taxon>
        <taxon>Planctomycetales</taxon>
        <taxon>Planctomycetaceae</taxon>
        <taxon>Stratiformator</taxon>
    </lineage>
</organism>
<dbReference type="Gene3D" id="3.40.30.10">
    <property type="entry name" value="Glutaredoxin"/>
    <property type="match status" value="1"/>
</dbReference>
<reference evidence="3 4" key="1">
    <citation type="submission" date="2019-02" db="EMBL/GenBank/DDBJ databases">
        <title>Deep-cultivation of Planctomycetes and their phenomic and genomic characterization uncovers novel biology.</title>
        <authorList>
            <person name="Wiegand S."/>
            <person name="Jogler M."/>
            <person name="Boedeker C."/>
            <person name="Pinto D."/>
            <person name="Vollmers J."/>
            <person name="Rivas-Marin E."/>
            <person name="Kohn T."/>
            <person name="Peeters S.H."/>
            <person name="Heuer A."/>
            <person name="Rast P."/>
            <person name="Oberbeckmann S."/>
            <person name="Bunk B."/>
            <person name="Jeske O."/>
            <person name="Meyerdierks A."/>
            <person name="Storesund J.E."/>
            <person name="Kallscheuer N."/>
            <person name="Luecker S."/>
            <person name="Lage O.M."/>
            <person name="Pohl T."/>
            <person name="Merkel B.J."/>
            <person name="Hornburger P."/>
            <person name="Mueller R.-W."/>
            <person name="Bruemmer F."/>
            <person name="Labrenz M."/>
            <person name="Spormann A.M."/>
            <person name="Op den Camp H."/>
            <person name="Overmann J."/>
            <person name="Amann R."/>
            <person name="Jetten M.S.M."/>
            <person name="Mascher T."/>
            <person name="Medema M.H."/>
            <person name="Devos D.P."/>
            <person name="Kaster A.-K."/>
            <person name="Ovreas L."/>
            <person name="Rohde M."/>
            <person name="Galperin M.Y."/>
            <person name="Jogler C."/>
        </authorList>
    </citation>
    <scope>NUCLEOTIDE SEQUENCE [LARGE SCALE GENOMIC DNA]</scope>
    <source>
        <strain evidence="3 4">Pan189</strain>
    </source>
</reference>
<keyword evidence="3" id="KW-0560">Oxidoreductase</keyword>
<dbReference type="RefSeq" id="WP_145364374.1">
    <property type="nucleotide sequence ID" value="NZ_CP036268.1"/>
</dbReference>
<dbReference type="PROSITE" id="PS51352">
    <property type="entry name" value="THIOREDOXIN_2"/>
    <property type="match status" value="1"/>
</dbReference>
<dbReference type="InterPro" id="IPR036249">
    <property type="entry name" value="Thioredoxin-like_sf"/>
</dbReference>
<accession>A0A517R348</accession>
<name>A0A517R348_9PLAN</name>
<dbReference type="EC" id="1.11.1.15" evidence="3"/>
<evidence type="ECO:0000313" key="4">
    <source>
        <dbReference type="Proteomes" id="UP000317318"/>
    </source>
</evidence>
<keyword evidence="4" id="KW-1185">Reference proteome</keyword>
<dbReference type="InterPro" id="IPR047262">
    <property type="entry name" value="PRX-like1"/>
</dbReference>
<sequence length="196" mass="21543">MVKTASTMLPLGTEAPDFSLPDPTGQVTSRADLSGNPLLVMFICNHCPFVKHLNTDLAKFADEYRMKGINVVGISSNDVENYPADSPEKMAEEILAVGYSFPYLYDETQEVAKAYTAACTPDFFLFDAEHKLVYRGQFDDSRPGNDKPITGKDLRAACDQVLAGESVPEDQSPSIGCNIKWKQGNEPKYFTGVSVE</sequence>
<dbReference type="Pfam" id="PF00578">
    <property type="entry name" value="AhpC-TSA"/>
    <property type="match status" value="1"/>
</dbReference>
<feature type="domain" description="Thioredoxin" evidence="2">
    <location>
        <begin position="9"/>
        <end position="163"/>
    </location>
</feature>